<dbReference type="InterPro" id="IPR051712">
    <property type="entry name" value="ARTD-AVP"/>
</dbReference>
<dbReference type="Pfam" id="PF00644">
    <property type="entry name" value="PARP"/>
    <property type="match status" value="1"/>
</dbReference>
<accession>A0A6P8GIS6</accession>
<gene>
    <name evidence="6" type="primary">LOC116224150</name>
</gene>
<feature type="compositionally biased region" description="Low complexity" evidence="3">
    <location>
        <begin position="104"/>
        <end position="126"/>
    </location>
</feature>
<dbReference type="RefSeq" id="XP_031438933.1">
    <property type="nucleotide sequence ID" value="XM_031583073.2"/>
</dbReference>
<dbReference type="KEGG" id="char:116224150"/>
<dbReference type="GO" id="GO:1990404">
    <property type="term" value="F:NAD+-protein mono-ADP-ribosyltransferase activity"/>
    <property type="evidence" value="ECO:0007669"/>
    <property type="project" value="TreeGrafter"/>
</dbReference>
<keyword evidence="2" id="KW-0520">NAD</keyword>
<organism evidence="5 6">
    <name type="scientific">Clupea harengus</name>
    <name type="common">Atlantic herring</name>
    <dbReference type="NCBI Taxonomy" id="7950"/>
    <lineage>
        <taxon>Eukaryota</taxon>
        <taxon>Metazoa</taxon>
        <taxon>Chordata</taxon>
        <taxon>Craniata</taxon>
        <taxon>Vertebrata</taxon>
        <taxon>Euteleostomi</taxon>
        <taxon>Actinopterygii</taxon>
        <taxon>Neopterygii</taxon>
        <taxon>Teleostei</taxon>
        <taxon>Clupei</taxon>
        <taxon>Clupeiformes</taxon>
        <taxon>Clupeoidei</taxon>
        <taxon>Clupeidae</taxon>
        <taxon>Clupea</taxon>
    </lineage>
</organism>
<proteinExistence type="inferred from homology"/>
<dbReference type="InterPro" id="IPR012317">
    <property type="entry name" value="Poly(ADP-ribose)pol_cat_dom"/>
</dbReference>
<dbReference type="OrthoDB" id="6133115at2759"/>
<dbReference type="SUPFAM" id="SSF56399">
    <property type="entry name" value="ADP-ribosylation"/>
    <property type="match status" value="1"/>
</dbReference>
<name>A0A6P8GIS6_CLUHA</name>
<dbReference type="AlphaFoldDB" id="A0A6P8GIS6"/>
<reference evidence="6" key="1">
    <citation type="submission" date="2025-08" db="UniProtKB">
        <authorList>
            <consortium name="RefSeq"/>
        </authorList>
    </citation>
    <scope>IDENTIFICATION</scope>
</reference>
<dbReference type="EC" id="2.4.2.-" evidence="2"/>
<evidence type="ECO:0000313" key="5">
    <source>
        <dbReference type="Proteomes" id="UP000515152"/>
    </source>
</evidence>
<evidence type="ECO:0000313" key="6">
    <source>
        <dbReference type="RefSeq" id="XP_031438933.1"/>
    </source>
</evidence>
<keyword evidence="5" id="KW-1185">Reference proteome</keyword>
<sequence>MCSICFIPGSYFARDASYSHRYTSHEGTRAMFACRVLVGEHTQGNPSLYRPPPKDAVDMSLYDSCVDDVCNPSIFVIFKKLQVYPEYLVQYEEELGTVDVSDASLPSRPRTKSLSSSSSSVLSFPRQPTIVTSPARRRGDSMEQRPRSNLTRASRGFGSLNSLNNLSQINASPAFSVPRPQPRMTLYHSPARLRPFITNPPRQRFMQPMTRSTSISALNQQWMF</sequence>
<dbReference type="PANTHER" id="PTHR45740:SF6">
    <property type="entry name" value="PROTEIN MONO-ADP-RIBOSYLTRANSFERASE PARP12"/>
    <property type="match status" value="1"/>
</dbReference>
<dbReference type="GeneID" id="116224150"/>
<protein>
    <recommendedName>
        <fullName evidence="2">Poly [ADP-ribose] polymerase</fullName>
        <shortName evidence="2">PARP</shortName>
        <ecNumber evidence="2">2.4.2.-</ecNumber>
    </recommendedName>
</protein>
<evidence type="ECO:0000259" key="4">
    <source>
        <dbReference type="PROSITE" id="PS51059"/>
    </source>
</evidence>
<dbReference type="PROSITE" id="PS51059">
    <property type="entry name" value="PARP_CATALYTIC"/>
    <property type="match status" value="1"/>
</dbReference>
<dbReference type="Proteomes" id="UP000515152">
    <property type="component" value="Chromosome 16"/>
</dbReference>
<dbReference type="PANTHER" id="PTHR45740">
    <property type="entry name" value="POLY [ADP-RIBOSE] POLYMERASE"/>
    <property type="match status" value="1"/>
</dbReference>
<dbReference type="GO" id="GO:0005634">
    <property type="term" value="C:nucleus"/>
    <property type="evidence" value="ECO:0007669"/>
    <property type="project" value="TreeGrafter"/>
</dbReference>
<dbReference type="Gene3D" id="3.90.228.10">
    <property type="match status" value="1"/>
</dbReference>
<comment type="similarity">
    <text evidence="1">Belongs to the ARTD/PARP family.</text>
</comment>
<feature type="compositionally biased region" description="Basic and acidic residues" evidence="3">
    <location>
        <begin position="137"/>
        <end position="146"/>
    </location>
</feature>
<evidence type="ECO:0000256" key="3">
    <source>
        <dbReference type="SAM" id="MobiDB-lite"/>
    </source>
</evidence>
<feature type="domain" description="PARP catalytic" evidence="4">
    <location>
        <begin position="1"/>
        <end position="113"/>
    </location>
</feature>
<dbReference type="GO" id="GO:0003950">
    <property type="term" value="F:NAD+ poly-ADP-ribosyltransferase activity"/>
    <property type="evidence" value="ECO:0007669"/>
    <property type="project" value="UniProtKB-UniRule"/>
</dbReference>
<evidence type="ECO:0000256" key="1">
    <source>
        <dbReference type="ARBA" id="ARBA00024347"/>
    </source>
</evidence>
<keyword evidence="2" id="KW-0808">Transferase</keyword>
<evidence type="ECO:0000256" key="2">
    <source>
        <dbReference type="RuleBase" id="RU362114"/>
    </source>
</evidence>
<keyword evidence="2" id="KW-0328">Glycosyltransferase</keyword>
<feature type="region of interest" description="Disordered" evidence="3">
    <location>
        <begin position="101"/>
        <end position="155"/>
    </location>
</feature>